<keyword evidence="2" id="KW-0479">Metal-binding</keyword>
<dbReference type="InterPro" id="IPR051559">
    <property type="entry name" value="HIF_prolyl_hydroxylases"/>
</dbReference>
<evidence type="ECO:0000256" key="2">
    <source>
        <dbReference type="ARBA" id="ARBA00022723"/>
    </source>
</evidence>
<keyword evidence="5" id="KW-0560">Oxidoreductase</keyword>
<evidence type="ECO:0000256" key="3">
    <source>
        <dbReference type="ARBA" id="ARBA00022896"/>
    </source>
</evidence>
<keyword evidence="3" id="KW-0847">Vitamin C</keyword>
<dbReference type="RefSeq" id="WP_205722497.1">
    <property type="nucleotide sequence ID" value="NZ_CP070608.1"/>
</dbReference>
<dbReference type="InterPro" id="IPR005123">
    <property type="entry name" value="Oxoglu/Fe-dep_dioxygenase_dom"/>
</dbReference>
<dbReference type="SMART" id="SM00702">
    <property type="entry name" value="P4Hc"/>
    <property type="match status" value="1"/>
</dbReference>
<evidence type="ECO:0000256" key="6">
    <source>
        <dbReference type="ARBA" id="ARBA00023004"/>
    </source>
</evidence>
<dbReference type="PANTHER" id="PTHR12907">
    <property type="entry name" value="EGL NINE HOMOLOG-RELATED"/>
    <property type="match status" value="1"/>
</dbReference>
<dbReference type="Gene3D" id="2.60.120.620">
    <property type="entry name" value="q2cbj1_9rhob like domain"/>
    <property type="match status" value="1"/>
</dbReference>
<dbReference type="EMBL" id="CP070608">
    <property type="protein sequence ID" value="QSE97989.1"/>
    <property type="molecule type" value="Genomic_DNA"/>
</dbReference>
<keyword evidence="9" id="KW-1185">Reference proteome</keyword>
<evidence type="ECO:0000313" key="9">
    <source>
        <dbReference type="Proteomes" id="UP000662783"/>
    </source>
</evidence>
<dbReference type="PANTHER" id="PTHR12907:SF26">
    <property type="entry name" value="HIF PROLYL HYDROXYLASE, ISOFORM C"/>
    <property type="match status" value="1"/>
</dbReference>
<name>A0A975A128_9BACT</name>
<organism evidence="8 9">
    <name type="scientific">Fulvivirga lutea</name>
    <dbReference type="NCBI Taxonomy" id="2810512"/>
    <lineage>
        <taxon>Bacteria</taxon>
        <taxon>Pseudomonadati</taxon>
        <taxon>Bacteroidota</taxon>
        <taxon>Cytophagia</taxon>
        <taxon>Cytophagales</taxon>
        <taxon>Fulvivirgaceae</taxon>
        <taxon>Fulvivirga</taxon>
    </lineage>
</organism>
<dbReference type="InterPro" id="IPR044862">
    <property type="entry name" value="Pro_4_hyd_alph_FE2OG_OXY"/>
</dbReference>
<evidence type="ECO:0000256" key="5">
    <source>
        <dbReference type="ARBA" id="ARBA00023002"/>
    </source>
</evidence>
<reference evidence="8" key="1">
    <citation type="submission" date="2021-02" db="EMBL/GenBank/DDBJ databases">
        <title>Fulvivirga sp. S481 isolated from sea water.</title>
        <authorList>
            <person name="Bae S.S."/>
            <person name="Baek K."/>
        </authorList>
    </citation>
    <scope>NUCLEOTIDE SEQUENCE</scope>
    <source>
        <strain evidence="8">S481</strain>
    </source>
</reference>
<gene>
    <name evidence="8" type="ORF">JR347_02600</name>
</gene>
<dbReference type="KEGG" id="fuv:JR347_02600"/>
<dbReference type="InterPro" id="IPR006620">
    <property type="entry name" value="Pro_4_hyd_alph"/>
</dbReference>
<dbReference type="GO" id="GO:0071456">
    <property type="term" value="P:cellular response to hypoxia"/>
    <property type="evidence" value="ECO:0007669"/>
    <property type="project" value="TreeGrafter"/>
</dbReference>
<dbReference type="AlphaFoldDB" id="A0A975A128"/>
<dbReference type="GO" id="GO:0031418">
    <property type="term" value="F:L-ascorbic acid binding"/>
    <property type="evidence" value="ECO:0007669"/>
    <property type="project" value="UniProtKB-KW"/>
</dbReference>
<comment type="cofactor">
    <cofactor evidence="1">
        <name>L-ascorbate</name>
        <dbReference type="ChEBI" id="CHEBI:38290"/>
    </cofactor>
</comment>
<dbReference type="Proteomes" id="UP000662783">
    <property type="component" value="Chromosome"/>
</dbReference>
<dbReference type="Pfam" id="PF13640">
    <property type="entry name" value="2OG-FeII_Oxy_3"/>
    <property type="match status" value="1"/>
</dbReference>
<dbReference type="GO" id="GO:0008198">
    <property type="term" value="F:ferrous iron binding"/>
    <property type="evidence" value="ECO:0007669"/>
    <property type="project" value="TreeGrafter"/>
</dbReference>
<protein>
    <submittedName>
        <fullName evidence="8">2OG-Fe(II) oxygenase</fullName>
    </submittedName>
</protein>
<keyword evidence="6" id="KW-0408">Iron</keyword>
<proteinExistence type="predicted"/>
<evidence type="ECO:0000259" key="7">
    <source>
        <dbReference type="PROSITE" id="PS51471"/>
    </source>
</evidence>
<evidence type="ECO:0000313" key="8">
    <source>
        <dbReference type="EMBL" id="QSE97989.1"/>
    </source>
</evidence>
<evidence type="ECO:0000256" key="1">
    <source>
        <dbReference type="ARBA" id="ARBA00001961"/>
    </source>
</evidence>
<feature type="domain" description="Fe2OG dioxygenase" evidence="7">
    <location>
        <begin position="106"/>
        <end position="200"/>
    </location>
</feature>
<keyword evidence="4" id="KW-0223">Dioxygenase</keyword>
<evidence type="ECO:0000256" key="4">
    <source>
        <dbReference type="ARBA" id="ARBA00022964"/>
    </source>
</evidence>
<dbReference type="GO" id="GO:0031543">
    <property type="term" value="F:peptidyl-proline dioxygenase activity"/>
    <property type="evidence" value="ECO:0007669"/>
    <property type="project" value="TreeGrafter"/>
</dbReference>
<sequence length="209" mass="24186">MLSVNEHLLEQIADQLATSDYAVIDDFLSAKEVEAILAVFDIHREHGRFKQAAIGDSDNQEINKSVRKDLIKWIDEDNARPAVQEFLEKIDEVKNYLNRTCFLGIKEYEAHFTIYPPGAFYKRHLDQFTTSDHRKISFICYLNQDWQPEHGGELRLYLPDGDIDVAPIAGRLACFRSDVVEHEVLLSHAHRYSLTGWMLDQYIELSFLG</sequence>
<dbReference type="PROSITE" id="PS51471">
    <property type="entry name" value="FE2OG_OXY"/>
    <property type="match status" value="1"/>
</dbReference>
<accession>A0A975A128</accession>